<protein>
    <recommendedName>
        <fullName evidence="1">FAT domain-containing protein</fullName>
    </recommendedName>
</protein>
<reference evidence="2" key="1">
    <citation type="journal article" date="2020" name="Cell">
        <title>Large-Scale Comparative Analyses of Tick Genomes Elucidate Their Genetic Diversity and Vector Capacities.</title>
        <authorList>
            <consortium name="Tick Genome and Microbiome Consortium (TIGMIC)"/>
            <person name="Jia N."/>
            <person name="Wang J."/>
            <person name="Shi W."/>
            <person name="Du L."/>
            <person name="Sun Y."/>
            <person name="Zhan W."/>
            <person name="Jiang J.F."/>
            <person name="Wang Q."/>
            <person name="Zhang B."/>
            <person name="Ji P."/>
            <person name="Bell-Sakyi L."/>
            <person name="Cui X.M."/>
            <person name="Yuan T.T."/>
            <person name="Jiang B.G."/>
            <person name="Yang W.F."/>
            <person name="Lam T.T."/>
            <person name="Chang Q.C."/>
            <person name="Ding S.J."/>
            <person name="Wang X.J."/>
            <person name="Zhu J.G."/>
            <person name="Ruan X.D."/>
            <person name="Zhao L."/>
            <person name="Wei J.T."/>
            <person name="Ye R.Z."/>
            <person name="Que T.C."/>
            <person name="Du C.H."/>
            <person name="Zhou Y.H."/>
            <person name="Cheng J.X."/>
            <person name="Dai P.F."/>
            <person name="Guo W.B."/>
            <person name="Han X.H."/>
            <person name="Huang E.J."/>
            <person name="Li L.F."/>
            <person name="Wei W."/>
            <person name="Gao Y.C."/>
            <person name="Liu J.Z."/>
            <person name="Shao H.Z."/>
            <person name="Wang X."/>
            <person name="Wang C.C."/>
            <person name="Yang T.C."/>
            <person name="Huo Q.B."/>
            <person name="Li W."/>
            <person name="Chen H.Y."/>
            <person name="Chen S.E."/>
            <person name="Zhou L.G."/>
            <person name="Ni X.B."/>
            <person name="Tian J.H."/>
            <person name="Sheng Y."/>
            <person name="Liu T."/>
            <person name="Pan Y.S."/>
            <person name="Xia L.Y."/>
            <person name="Li J."/>
            <person name="Zhao F."/>
            <person name="Cao W.C."/>
        </authorList>
    </citation>
    <scope>NUCLEOTIDE SEQUENCE</scope>
    <source>
        <strain evidence="2">Rmic-2018</strain>
    </source>
</reference>
<evidence type="ECO:0000313" key="3">
    <source>
        <dbReference type="Proteomes" id="UP000821866"/>
    </source>
</evidence>
<proteinExistence type="predicted"/>
<accession>A0A9J6D713</accession>
<dbReference type="VEuPathDB" id="VectorBase:LOC119178083"/>
<dbReference type="InterPro" id="IPR050517">
    <property type="entry name" value="DDR_Repair_Kinase"/>
</dbReference>
<dbReference type="GO" id="GO:0006281">
    <property type="term" value="P:DNA repair"/>
    <property type="evidence" value="ECO:0007669"/>
    <property type="project" value="TreeGrafter"/>
</dbReference>
<dbReference type="InterPro" id="IPR014009">
    <property type="entry name" value="PIK_FAT"/>
</dbReference>
<reference evidence="2" key="2">
    <citation type="submission" date="2021-09" db="EMBL/GenBank/DDBJ databases">
        <authorList>
            <person name="Jia N."/>
            <person name="Wang J."/>
            <person name="Shi W."/>
            <person name="Du L."/>
            <person name="Sun Y."/>
            <person name="Zhan W."/>
            <person name="Jiang J."/>
            <person name="Wang Q."/>
            <person name="Zhang B."/>
            <person name="Ji P."/>
            <person name="Sakyi L.B."/>
            <person name="Cui X."/>
            <person name="Yuan T."/>
            <person name="Jiang B."/>
            <person name="Yang W."/>
            <person name="Lam T.T.-Y."/>
            <person name="Chang Q."/>
            <person name="Ding S."/>
            <person name="Wang X."/>
            <person name="Zhu J."/>
            <person name="Ruan X."/>
            <person name="Zhao L."/>
            <person name="Wei J."/>
            <person name="Que T."/>
            <person name="Du C."/>
            <person name="Cheng J."/>
            <person name="Dai P."/>
            <person name="Han X."/>
            <person name="Huang E."/>
            <person name="Gao Y."/>
            <person name="Liu J."/>
            <person name="Shao H."/>
            <person name="Ye R."/>
            <person name="Li L."/>
            <person name="Wei W."/>
            <person name="Wang X."/>
            <person name="Wang C."/>
            <person name="Huo Q."/>
            <person name="Li W."/>
            <person name="Guo W."/>
            <person name="Chen H."/>
            <person name="Chen S."/>
            <person name="Zhou L."/>
            <person name="Zhou L."/>
            <person name="Ni X."/>
            <person name="Tian J."/>
            <person name="Zhou Y."/>
            <person name="Sheng Y."/>
            <person name="Liu T."/>
            <person name="Pan Y."/>
            <person name="Xia L."/>
            <person name="Li J."/>
            <person name="Zhao F."/>
            <person name="Cao W."/>
        </authorList>
    </citation>
    <scope>NUCLEOTIDE SEQUENCE</scope>
    <source>
        <strain evidence="2">Rmic-2018</strain>
        <tissue evidence="2">Larvae</tissue>
    </source>
</reference>
<organism evidence="2 3">
    <name type="scientific">Rhipicephalus microplus</name>
    <name type="common">Cattle tick</name>
    <name type="synonym">Boophilus microplus</name>
    <dbReference type="NCBI Taxonomy" id="6941"/>
    <lineage>
        <taxon>Eukaryota</taxon>
        <taxon>Metazoa</taxon>
        <taxon>Ecdysozoa</taxon>
        <taxon>Arthropoda</taxon>
        <taxon>Chelicerata</taxon>
        <taxon>Arachnida</taxon>
        <taxon>Acari</taxon>
        <taxon>Parasitiformes</taxon>
        <taxon>Ixodida</taxon>
        <taxon>Ixodoidea</taxon>
        <taxon>Ixodidae</taxon>
        <taxon>Rhipicephalinae</taxon>
        <taxon>Rhipicephalus</taxon>
        <taxon>Boophilus</taxon>
    </lineage>
</organism>
<dbReference type="InterPro" id="IPR003151">
    <property type="entry name" value="PIK-rel_kinase_FAT"/>
</dbReference>
<dbReference type="PROSITE" id="PS51189">
    <property type="entry name" value="FAT"/>
    <property type="match status" value="1"/>
</dbReference>
<dbReference type="GO" id="GO:0000124">
    <property type="term" value="C:SAGA complex"/>
    <property type="evidence" value="ECO:0007669"/>
    <property type="project" value="TreeGrafter"/>
</dbReference>
<feature type="domain" description="FAT" evidence="1">
    <location>
        <begin position="1"/>
        <end position="189"/>
    </location>
</feature>
<dbReference type="Proteomes" id="UP000821866">
    <property type="component" value="Chromosome 9"/>
</dbReference>
<dbReference type="AlphaFoldDB" id="A0A9J6D713"/>
<evidence type="ECO:0000313" key="2">
    <source>
        <dbReference type="EMBL" id="KAH8009834.1"/>
    </source>
</evidence>
<gene>
    <name evidence="2" type="ORF">HPB51_020182</name>
</gene>
<dbReference type="EMBL" id="JABSTU010000011">
    <property type="protein sequence ID" value="KAH8009834.1"/>
    <property type="molecule type" value="Genomic_DNA"/>
</dbReference>
<evidence type="ECO:0000259" key="1">
    <source>
        <dbReference type="PROSITE" id="PS51189"/>
    </source>
</evidence>
<keyword evidence="3" id="KW-1185">Reference proteome</keyword>
<dbReference type="GO" id="GO:0005634">
    <property type="term" value="C:nucleus"/>
    <property type="evidence" value="ECO:0007669"/>
    <property type="project" value="TreeGrafter"/>
</dbReference>
<dbReference type="Pfam" id="PF02259">
    <property type="entry name" value="FAT"/>
    <property type="match status" value="1"/>
</dbReference>
<comment type="caution">
    <text evidence="2">The sequence shown here is derived from an EMBL/GenBank/DDBJ whole genome shotgun (WGS) entry which is preliminary data.</text>
</comment>
<dbReference type="PANTHER" id="PTHR11139">
    <property type="entry name" value="ATAXIA TELANGIECTASIA MUTATED ATM -RELATED"/>
    <property type="match status" value="1"/>
</dbReference>
<dbReference type="GO" id="GO:0035267">
    <property type="term" value="C:NuA4 histone acetyltransferase complex"/>
    <property type="evidence" value="ECO:0007669"/>
    <property type="project" value="TreeGrafter"/>
</dbReference>
<dbReference type="PANTHER" id="PTHR11139:SF1">
    <property type="entry name" value="TRANSFORMATION_TRANSCRIPTION DOMAIN-ASSOCIATED PROTEIN"/>
    <property type="match status" value="1"/>
</dbReference>
<name>A0A9J6D713_RHIMP</name>
<sequence>MLLAIVTNCMGLDVIESTNLKYFARDMTAEFYALKGLFLTQMGRSEEANKALSASVQLHDTLVNGWALWGDYFEGLFGRDRWDSRQLPLAVSALTCYLHACRHQSEPKGRKYMAKVLWLLTYDNEQNVLAETVDKYNSGVPPLQWLPWVPQLLTCLVRPEGRQLLNLLVQVGRVYPQAVYFPIRTLYLTLKIEQRERCMYLLGMSSCMCKLPFI</sequence>
<dbReference type="GO" id="GO:0006355">
    <property type="term" value="P:regulation of DNA-templated transcription"/>
    <property type="evidence" value="ECO:0007669"/>
    <property type="project" value="TreeGrafter"/>
</dbReference>